<dbReference type="GeneID" id="102802421"/>
<proteinExistence type="predicted"/>
<evidence type="ECO:0000256" key="4">
    <source>
        <dbReference type="SAM" id="Phobius"/>
    </source>
</evidence>
<keyword evidence="6" id="KW-1185">Reference proteome</keyword>
<feature type="transmembrane region" description="Helical" evidence="4">
    <location>
        <begin position="1480"/>
        <end position="1506"/>
    </location>
</feature>
<keyword evidence="1" id="KW-0732">Signal</keyword>
<feature type="domain" description="Spondin-like TSP1" evidence="5">
    <location>
        <begin position="900"/>
        <end position="951"/>
    </location>
</feature>
<protein>
    <submittedName>
        <fullName evidence="7">Thrombospondin type-1 domain-containing protein 7B-like</fullName>
    </submittedName>
</protein>
<evidence type="ECO:0000313" key="7">
    <source>
        <dbReference type="RefSeq" id="XP_006816067.1"/>
    </source>
</evidence>
<feature type="transmembrane region" description="Helical" evidence="4">
    <location>
        <begin position="26"/>
        <end position="45"/>
    </location>
</feature>
<organism evidence="6 7">
    <name type="scientific">Saccoglossus kowalevskii</name>
    <name type="common">Acorn worm</name>
    <dbReference type="NCBI Taxonomy" id="10224"/>
    <lineage>
        <taxon>Eukaryota</taxon>
        <taxon>Metazoa</taxon>
        <taxon>Hemichordata</taxon>
        <taxon>Enteropneusta</taxon>
        <taxon>Harrimaniidae</taxon>
        <taxon>Saccoglossus</taxon>
    </lineage>
</organism>
<feature type="domain" description="Spondin-like TSP1" evidence="5">
    <location>
        <begin position="1132"/>
        <end position="1185"/>
    </location>
</feature>
<sequence>MEIIRKEIGTKSSCEILSRTKWQSRGASLIFILSFIIANFCLVGAQKANTDAAVTDAHDIYPYIILPVSDFFLWAASPWSECKLVKSDVCCDDGCGRTRNVYCIDARDGKRAPMYYCQKLERPVAIQSCLNCSEKCVTSTWSTWSTCSSTCGPATKYRSRRVLRLPTESDSQSCGALSEFRDCTDLSPCPEPVYTWKIGTWTSCRKINATTVNNSTCGVGQRSRFVTCLDEKGLQVNHSLCLKSSLGEGKPGNKEACDLPCDCMVSEWTQWSQCSKTCRSHTNYDTGIQKRTRKITTLPEYGGLPCLPLIEKRHCDIRDLPLCPLYKWHTELEWGQCRLLNNEGLCGAGQQRRQVYCIVEGDEQLRPVEEAFCLQDVSTNSTKQKPPSKRACQVACPQNCQVGEWQNWSPCSQSCGDGGQKVRQREVLVPAMYGGRDCGPLLQSTKCESVDCVWWYTGRWSKCFLDYGNSRCGSGSQVRVLYCKSAMDDVLDAKNCSHLERPLRTRVCKVPCPSDCVVSEWSEWGECSRSCGKKGGVQTRTRQILAYADPVRSSCLPEDELVQTRVCNEEVWCRNYMWQVGPWGDCHSDGQSYHCGPDTGIQVRDVTCEIDTETSADEHLCDTASRPNNVRTCNVSCPIDCMLSSWSDWSECSETCGYGAYKYKTRRILQLSAFGGVRCPREVDDNGVITKRKKCKDLEPCYTYHWEVLEWSECTILNEECGPGYQTRPVFCQRSDGVRVEPGVCLEKLLSARPISHKRCLLPCPGDCVLSEWSEFTACSQTCGDNPGVMMRYRHVTSSGSATSEHCSHIAFSDLEDISPCNAVPCPSYNWDAGPWRSCLLHEGNDVTVMGATLCGKGVQRRSVLCRRNDGQYVENHYCDKVALMPAVHKECMNMCPIDCQVSEWGEWSGCSQNCGTGIRIRYRRIVINSQYGGRICPSTVQSSVCLDTPCELFEWKVSEWSTCRATVDRHCGVGVQTRDVSCLAGDEYIAECALRMQSPEAIRPCELPCPGDCVTSEWSEFSECSGVCPIGGIKSRGREVIRHPSLSGKQCEDTIEFVPCNKAPCVMHNYTTVIGDWTDCQLIAGHCGTGYRQRPINCVREDGITVSAKKCSDFDLTLSFEPCEVECSEDCILTEYTDWSECDHKCGLAGYKTRSRSIENVAKGTGRQCPDELTQKTPCNVEACYNYDWYITEWSSCSIDRKGCGHGEQTRIVKCQRSDGKFVDEIHCALQGEMNNIRDLAELEKMATSLNKTQKNLETRRPCGRPCPGDCQMSAWSEFSPCLKTCRNGVVRSQQVRSRHAINRQTVDGIPCSDNIAESRPCAEHDSLCPNFSWQIGQWHHHFGVREVWCTAKDLELNVTGGCVDELKPPGIAECIPECTKPFTRCHEGACQCIDGFEGDGVHCFPANGCTTDEHCVFEHTYCDHDNQCQCKEGFMMLYDDQGPCAEIRRIAHMTSTLPTSVTSEGIETSMKQTQPGGLWKYVAIAIGVCVAVLVTVLLLVVLLLRKKHTGHAEIMTTATTVEFKHNNFNTTVDGKLKDKMSNLEKNAPMRC</sequence>
<evidence type="ECO:0000256" key="1">
    <source>
        <dbReference type="ARBA" id="ARBA00022729"/>
    </source>
</evidence>
<dbReference type="SUPFAM" id="SSF82895">
    <property type="entry name" value="TSP-1 type 1 repeat"/>
    <property type="match status" value="16"/>
</dbReference>
<dbReference type="Proteomes" id="UP000694865">
    <property type="component" value="Unplaced"/>
</dbReference>
<reference evidence="7" key="1">
    <citation type="submission" date="2025-08" db="UniProtKB">
        <authorList>
            <consortium name="RefSeq"/>
        </authorList>
    </citation>
    <scope>IDENTIFICATION</scope>
    <source>
        <tissue evidence="7">Testes</tissue>
    </source>
</reference>
<dbReference type="PANTHER" id="PTHR11311:SF31">
    <property type="entry name" value="SPONDIN-LIKE TSP1 DOMAIN-CONTAINING PROTEIN"/>
    <property type="match status" value="1"/>
</dbReference>
<dbReference type="RefSeq" id="XP_006816067.1">
    <property type="nucleotide sequence ID" value="XM_006816004.1"/>
</dbReference>
<feature type="domain" description="Spondin-like TSP1" evidence="5">
    <location>
        <begin position="1014"/>
        <end position="1066"/>
    </location>
</feature>
<feature type="domain" description="Spondin-like TSP1" evidence="5">
    <location>
        <begin position="263"/>
        <end position="316"/>
    </location>
</feature>
<name>A0ABM0M7S6_SACKO</name>
<keyword evidence="3" id="KW-0325">Glycoprotein</keyword>
<dbReference type="InterPro" id="IPR051418">
    <property type="entry name" value="Spondin/Thrombospondin_T1"/>
</dbReference>
<evidence type="ECO:0000313" key="6">
    <source>
        <dbReference type="Proteomes" id="UP000694865"/>
    </source>
</evidence>
<dbReference type="PROSITE" id="PS50092">
    <property type="entry name" value="TSP1"/>
    <property type="match status" value="12"/>
</dbReference>
<dbReference type="InterPro" id="IPR000884">
    <property type="entry name" value="TSP1_rpt"/>
</dbReference>
<evidence type="ECO:0000256" key="2">
    <source>
        <dbReference type="ARBA" id="ARBA00023157"/>
    </source>
</evidence>
<feature type="domain" description="Spondin-like TSP1" evidence="5">
    <location>
        <begin position="641"/>
        <end position="684"/>
    </location>
</feature>
<keyword evidence="4" id="KW-0812">Transmembrane</keyword>
<dbReference type="InterPro" id="IPR044004">
    <property type="entry name" value="TSP1_spondin_dom"/>
</dbReference>
<dbReference type="PANTHER" id="PTHR11311">
    <property type="entry name" value="SPONDIN"/>
    <property type="match status" value="1"/>
</dbReference>
<accession>A0ABM0M7S6</accession>
<keyword evidence="2" id="KW-1015">Disulfide bond</keyword>
<dbReference type="SMART" id="SM00209">
    <property type="entry name" value="TSP1"/>
    <property type="match status" value="17"/>
</dbReference>
<dbReference type="Pfam" id="PF00090">
    <property type="entry name" value="TSP_1"/>
    <property type="match status" value="3"/>
</dbReference>
<evidence type="ECO:0000256" key="3">
    <source>
        <dbReference type="ARBA" id="ARBA00023180"/>
    </source>
</evidence>
<keyword evidence="4" id="KW-1133">Transmembrane helix</keyword>
<feature type="domain" description="Spondin-like TSP1" evidence="5">
    <location>
        <begin position="516"/>
        <end position="570"/>
    </location>
</feature>
<dbReference type="InterPro" id="IPR036383">
    <property type="entry name" value="TSP1_rpt_sf"/>
</dbReference>
<keyword evidence="4" id="KW-0472">Membrane</keyword>
<gene>
    <name evidence="7" type="primary">LOC102802421</name>
</gene>
<feature type="domain" description="Spondin-like TSP1" evidence="5">
    <location>
        <begin position="400"/>
        <end position="452"/>
    </location>
</feature>
<dbReference type="Pfam" id="PF19030">
    <property type="entry name" value="TSP1_ADAMTS"/>
    <property type="match status" value="4"/>
</dbReference>
<dbReference type="Pfam" id="PF19028">
    <property type="entry name" value="TSP1_spondin"/>
    <property type="match status" value="7"/>
</dbReference>
<evidence type="ECO:0000259" key="5">
    <source>
        <dbReference type="Pfam" id="PF19028"/>
    </source>
</evidence>
<dbReference type="Gene3D" id="2.20.100.10">
    <property type="entry name" value="Thrombospondin type-1 (TSP1) repeat"/>
    <property type="match status" value="12"/>
</dbReference>